<accession>I3C715</accession>
<dbReference type="Proteomes" id="UP000004690">
    <property type="component" value="Unassembled WGS sequence"/>
</dbReference>
<dbReference type="STRING" id="926559.JoomaDRAFT_2429"/>
<proteinExistence type="predicted"/>
<keyword evidence="2" id="KW-1185">Reference proteome</keyword>
<dbReference type="EMBL" id="JH651379">
    <property type="protein sequence ID" value="EIJ39408.1"/>
    <property type="molecule type" value="Genomic_DNA"/>
</dbReference>
<dbReference type="HOGENOM" id="CLU_1266218_0_0_10"/>
<reference evidence="1 2" key="1">
    <citation type="submission" date="2012-02" db="EMBL/GenBank/DDBJ databases">
        <title>Improved High-Quality Draft genome of Joostella marina DSM 19592.</title>
        <authorList>
            <consortium name="US DOE Joint Genome Institute (JGI-PGF)"/>
            <person name="Lucas S."/>
            <person name="Copeland A."/>
            <person name="Lapidus A."/>
            <person name="Bruce D."/>
            <person name="Goodwin L."/>
            <person name="Pitluck S."/>
            <person name="Peters L."/>
            <person name="Chertkov O."/>
            <person name="Ovchinnikova G."/>
            <person name="Kyrpides N."/>
            <person name="Mavromatis K."/>
            <person name="Detter J.C."/>
            <person name="Han C."/>
            <person name="Land M."/>
            <person name="Hauser L."/>
            <person name="Markowitz V."/>
            <person name="Cheng J.-F."/>
            <person name="Hugenholtz P."/>
            <person name="Woyke T."/>
            <person name="Wu D."/>
            <person name="Tindall B."/>
            <person name="Brambilla E."/>
            <person name="Klenk H.-P."/>
            <person name="Eisen J.A."/>
        </authorList>
    </citation>
    <scope>NUCLEOTIDE SEQUENCE [LARGE SCALE GENOMIC DNA]</scope>
    <source>
        <strain evidence="1 2">DSM 19592</strain>
    </source>
</reference>
<organism evidence="1 2">
    <name type="scientific">Galbibacter orientalis DSM 19592</name>
    <dbReference type="NCBI Taxonomy" id="926559"/>
    <lineage>
        <taxon>Bacteria</taxon>
        <taxon>Pseudomonadati</taxon>
        <taxon>Bacteroidota</taxon>
        <taxon>Flavobacteriia</taxon>
        <taxon>Flavobacteriales</taxon>
        <taxon>Flavobacteriaceae</taxon>
        <taxon>Galbibacter</taxon>
    </lineage>
</organism>
<dbReference type="eggNOG" id="ENOG502ZZ1Y">
    <property type="taxonomic scope" value="Bacteria"/>
</dbReference>
<dbReference type="AlphaFoldDB" id="I3C715"/>
<sequence length="217" mass="25262">MKQKLLFFIYLFVGLNFVIAQEIDKDLLLIKERLDSIQGFQAKMQLDVDISFINMPTKYADIYFEKGKAMQFESEDFIMVPKRGLDLSMQQLFKYPFITVNRGVEEVSGVQAKKINIIPTDKKADFAIATLWLDTSSKRIKKSEISTKKDGTFTVLMDYNDTEDILPKEVIISFEIEKIKLPIQYLAKNMEVDKKEMREMDVKSGKIILKINDYKIQ</sequence>
<dbReference type="RefSeq" id="WP_008612833.1">
    <property type="nucleotide sequence ID" value="NZ_JH651379.1"/>
</dbReference>
<name>I3C715_9FLAO</name>
<gene>
    <name evidence="1" type="ORF">JoomaDRAFT_2429</name>
</gene>
<evidence type="ECO:0008006" key="3">
    <source>
        <dbReference type="Google" id="ProtNLM"/>
    </source>
</evidence>
<dbReference type="OrthoDB" id="1433712at2"/>
<protein>
    <recommendedName>
        <fullName evidence="3">Outer membrane lipoprotein-sorting protein</fullName>
    </recommendedName>
</protein>
<evidence type="ECO:0000313" key="2">
    <source>
        <dbReference type="Proteomes" id="UP000004690"/>
    </source>
</evidence>
<evidence type="ECO:0000313" key="1">
    <source>
        <dbReference type="EMBL" id="EIJ39408.1"/>
    </source>
</evidence>